<feature type="compositionally biased region" description="Low complexity" evidence="1">
    <location>
        <begin position="175"/>
        <end position="184"/>
    </location>
</feature>
<evidence type="ECO:0000313" key="4">
    <source>
        <dbReference type="Proteomes" id="UP001500325"/>
    </source>
</evidence>
<keyword evidence="2" id="KW-1133">Transmembrane helix</keyword>
<accession>A0ABP8W4K0</accession>
<evidence type="ECO:0000256" key="1">
    <source>
        <dbReference type="SAM" id="MobiDB-lite"/>
    </source>
</evidence>
<keyword evidence="2" id="KW-0812">Transmembrane</keyword>
<dbReference type="Proteomes" id="UP001500325">
    <property type="component" value="Unassembled WGS sequence"/>
</dbReference>
<gene>
    <name evidence="3" type="ORF">GCM10023215_13610</name>
</gene>
<dbReference type="RefSeq" id="WP_345379121.1">
    <property type="nucleotide sequence ID" value="NZ_BAABIC010000004.1"/>
</dbReference>
<evidence type="ECO:0000256" key="2">
    <source>
        <dbReference type="SAM" id="Phobius"/>
    </source>
</evidence>
<feature type="transmembrane region" description="Helical" evidence="2">
    <location>
        <begin position="144"/>
        <end position="166"/>
    </location>
</feature>
<dbReference type="InterPro" id="IPR019051">
    <property type="entry name" value="Trp_biosyn_TM_oprn/chp"/>
</dbReference>
<comment type="caution">
    <text evidence="3">The sequence shown here is derived from an EMBL/GenBank/DDBJ whole genome shotgun (WGS) entry which is preliminary data.</text>
</comment>
<feature type="transmembrane region" description="Helical" evidence="2">
    <location>
        <begin position="92"/>
        <end position="113"/>
    </location>
</feature>
<protein>
    <recommendedName>
        <fullName evidence="5">Tryptophan-associated transmembrane protein (Trp_oprn_chp)</fullName>
    </recommendedName>
</protein>
<feature type="transmembrane region" description="Helical" evidence="2">
    <location>
        <begin position="64"/>
        <end position="85"/>
    </location>
</feature>
<proteinExistence type="predicted"/>
<feature type="compositionally biased region" description="Basic and acidic residues" evidence="1">
    <location>
        <begin position="185"/>
        <end position="194"/>
    </location>
</feature>
<sequence>MPDTAAPARGARSGRLFLLTAVLLLLGALGLWGTTRLDWASTQVEVAGHGETGAVPIAATGAQIAPALIGLAALAVAAVAAAIAVSGVVRRILGVIVALAGAYGAYAALAGWLRPPTATELPSLVGSAAAGATTAPGATVATTAAPLLGVLGGLLVVAGGVVLLVGDRRLPRMGARYDAPGAPRRPADPERAAWDELDSGVDPTTEGAFAREPGPDGGPRPGRPDGTE</sequence>
<evidence type="ECO:0000313" key="3">
    <source>
        <dbReference type="EMBL" id="GAA4681227.1"/>
    </source>
</evidence>
<organism evidence="3 4">
    <name type="scientific">Pseudonocardia yuanmonensis</name>
    <dbReference type="NCBI Taxonomy" id="1095914"/>
    <lineage>
        <taxon>Bacteria</taxon>
        <taxon>Bacillati</taxon>
        <taxon>Actinomycetota</taxon>
        <taxon>Actinomycetes</taxon>
        <taxon>Pseudonocardiales</taxon>
        <taxon>Pseudonocardiaceae</taxon>
        <taxon>Pseudonocardia</taxon>
    </lineage>
</organism>
<name>A0ABP8W4K0_9PSEU</name>
<keyword evidence="4" id="KW-1185">Reference proteome</keyword>
<evidence type="ECO:0008006" key="5">
    <source>
        <dbReference type="Google" id="ProtNLM"/>
    </source>
</evidence>
<dbReference type="Pfam" id="PF09534">
    <property type="entry name" value="Trp_oprn_chp"/>
    <property type="match status" value="1"/>
</dbReference>
<feature type="region of interest" description="Disordered" evidence="1">
    <location>
        <begin position="175"/>
        <end position="228"/>
    </location>
</feature>
<reference evidence="4" key="1">
    <citation type="journal article" date="2019" name="Int. J. Syst. Evol. Microbiol.">
        <title>The Global Catalogue of Microorganisms (GCM) 10K type strain sequencing project: providing services to taxonomists for standard genome sequencing and annotation.</title>
        <authorList>
            <consortium name="The Broad Institute Genomics Platform"/>
            <consortium name="The Broad Institute Genome Sequencing Center for Infectious Disease"/>
            <person name="Wu L."/>
            <person name="Ma J."/>
        </authorList>
    </citation>
    <scope>NUCLEOTIDE SEQUENCE [LARGE SCALE GENOMIC DNA]</scope>
    <source>
        <strain evidence="4">JCM 18055</strain>
    </source>
</reference>
<dbReference type="EMBL" id="BAABIC010000004">
    <property type="protein sequence ID" value="GAA4681227.1"/>
    <property type="molecule type" value="Genomic_DNA"/>
</dbReference>
<keyword evidence="2" id="KW-0472">Membrane</keyword>